<dbReference type="SUPFAM" id="SSF81342">
    <property type="entry name" value="Transmembrane di-heme cytochromes"/>
    <property type="match status" value="1"/>
</dbReference>
<gene>
    <name evidence="3" type="ORF">SE17_01780</name>
</gene>
<dbReference type="InterPro" id="IPR005797">
    <property type="entry name" value="Cyt_b/b6_N"/>
</dbReference>
<dbReference type="PROSITE" id="PS51002">
    <property type="entry name" value="CYTB_NTER"/>
    <property type="match status" value="1"/>
</dbReference>
<feature type="transmembrane region" description="Helical" evidence="1">
    <location>
        <begin position="170"/>
        <end position="191"/>
    </location>
</feature>
<feature type="transmembrane region" description="Helical" evidence="1">
    <location>
        <begin position="107"/>
        <end position="128"/>
    </location>
</feature>
<accession>A0A0P9D6X6</accession>
<dbReference type="Gene3D" id="1.20.810.10">
    <property type="entry name" value="Cytochrome Bc1 Complex, Chain C"/>
    <property type="match status" value="1"/>
</dbReference>
<feature type="transmembrane region" description="Helical" evidence="1">
    <location>
        <begin position="74"/>
        <end position="95"/>
    </location>
</feature>
<feature type="transmembrane region" description="Helical" evidence="1">
    <location>
        <begin position="313"/>
        <end position="339"/>
    </location>
</feature>
<dbReference type="InterPro" id="IPR027387">
    <property type="entry name" value="Cytb/b6-like_sf"/>
</dbReference>
<dbReference type="GO" id="GO:0022904">
    <property type="term" value="P:respiratory electron transport chain"/>
    <property type="evidence" value="ECO:0007669"/>
    <property type="project" value="InterPro"/>
</dbReference>
<keyword evidence="4" id="KW-1185">Reference proteome</keyword>
<dbReference type="AlphaFoldDB" id="A0A0P9D6X6"/>
<dbReference type="Pfam" id="PF00033">
    <property type="entry name" value="Cytochrome_B"/>
    <property type="match status" value="1"/>
</dbReference>
<keyword evidence="1" id="KW-0812">Transmembrane</keyword>
<name>A0A0P9D6X6_9CHLR</name>
<dbReference type="Proteomes" id="UP000050509">
    <property type="component" value="Unassembled WGS sequence"/>
</dbReference>
<comment type="caution">
    <text evidence="3">The sequence shown here is derived from an EMBL/GenBank/DDBJ whole genome shotgun (WGS) entry which is preliminary data.</text>
</comment>
<feature type="transmembrane region" description="Helical" evidence="1">
    <location>
        <begin position="278"/>
        <end position="301"/>
    </location>
</feature>
<dbReference type="InterPro" id="IPR016174">
    <property type="entry name" value="Di-haem_cyt_TM"/>
</dbReference>
<reference evidence="3 4" key="1">
    <citation type="submission" date="2015-09" db="EMBL/GenBank/DDBJ databases">
        <title>Draft genome sequence of Kouleothrix aurantiaca JCM 19913.</title>
        <authorList>
            <person name="Hemp J."/>
        </authorList>
    </citation>
    <scope>NUCLEOTIDE SEQUENCE [LARGE SCALE GENOMIC DNA]</scope>
    <source>
        <strain evidence="3 4">COM-B</strain>
    </source>
</reference>
<dbReference type="PANTHER" id="PTHR19271:SF16">
    <property type="entry name" value="CYTOCHROME B"/>
    <property type="match status" value="1"/>
</dbReference>
<dbReference type="GO" id="GO:0009055">
    <property type="term" value="F:electron transfer activity"/>
    <property type="evidence" value="ECO:0007669"/>
    <property type="project" value="InterPro"/>
</dbReference>
<evidence type="ECO:0000259" key="2">
    <source>
        <dbReference type="PROSITE" id="PS51002"/>
    </source>
</evidence>
<proteinExistence type="predicted"/>
<feature type="transmembrane region" description="Helical" evidence="1">
    <location>
        <begin position="231"/>
        <end position="252"/>
    </location>
</feature>
<evidence type="ECO:0000256" key="1">
    <source>
        <dbReference type="SAM" id="Phobius"/>
    </source>
</evidence>
<organism evidence="3 4">
    <name type="scientific">Kouleothrix aurantiaca</name>
    <dbReference type="NCBI Taxonomy" id="186479"/>
    <lineage>
        <taxon>Bacteria</taxon>
        <taxon>Bacillati</taxon>
        <taxon>Chloroflexota</taxon>
        <taxon>Chloroflexia</taxon>
        <taxon>Chloroflexales</taxon>
        <taxon>Roseiflexineae</taxon>
        <taxon>Roseiflexaceae</taxon>
        <taxon>Kouleothrix</taxon>
    </lineage>
</organism>
<feature type="domain" description="Cytochrome b/b6 N-terminal region profile" evidence="2">
    <location>
        <begin position="1"/>
        <end position="201"/>
    </location>
</feature>
<keyword evidence="1" id="KW-0472">Membrane</keyword>
<protein>
    <recommendedName>
        <fullName evidence="2">Cytochrome b/b6 N-terminal region profile domain-containing protein</fullName>
    </recommendedName>
</protein>
<dbReference type="EMBL" id="LJCR01000018">
    <property type="protein sequence ID" value="KPV54748.1"/>
    <property type="molecule type" value="Genomic_DNA"/>
</dbReference>
<evidence type="ECO:0000313" key="3">
    <source>
        <dbReference type="EMBL" id="KPV54748.1"/>
    </source>
</evidence>
<evidence type="ECO:0000313" key="4">
    <source>
        <dbReference type="Proteomes" id="UP000050509"/>
    </source>
</evidence>
<dbReference type="SUPFAM" id="SSF81648">
    <property type="entry name" value="a domain/subunit of cytochrome bc1 complex (Ubiquinol-cytochrome c reductase)"/>
    <property type="match status" value="1"/>
</dbReference>
<keyword evidence="1" id="KW-1133">Transmembrane helix</keyword>
<dbReference type="GO" id="GO:0016020">
    <property type="term" value="C:membrane"/>
    <property type="evidence" value="ECO:0007669"/>
    <property type="project" value="InterPro"/>
</dbReference>
<dbReference type="PANTHER" id="PTHR19271">
    <property type="entry name" value="CYTOCHROME B"/>
    <property type="match status" value="1"/>
</dbReference>
<sequence>MDERLGLGALRYNVPVHANTFWYTLGGITFVGILVLVATGIWLAQYYNPDPAAARESVLYIQNVAPLGDIIRGIHVWTAYLVVITAVFHLIRIVVTASYKIPREINWLIGLGLLALLLFGGVFTGTVLRWDQEAYEAMVHNMELATFLGALGGFFSDAFTTSVPMLPRLYSLHVSIVPLILALFLIAHFFLVKRHGISPTPAQADAGEAPRGRLPKDKETGHYPTHLRLMVGYGLALTALAGMIGIVFPQGIGPAPNPMMEVTKPPFLFYWLYAFEDWFGVTGILYAGVGLFGLLALLPFLDRTPLRRLRRRPIVALIGALLLVVIVVLSILVATAPVAQHLG</sequence>
<dbReference type="InterPro" id="IPR036150">
    <property type="entry name" value="Cyt_b/b6_C_sf"/>
</dbReference>
<feature type="transmembrane region" description="Helical" evidence="1">
    <location>
        <begin position="21"/>
        <end position="44"/>
    </location>
</feature>
<dbReference type="GO" id="GO:0016491">
    <property type="term" value="F:oxidoreductase activity"/>
    <property type="evidence" value="ECO:0007669"/>
    <property type="project" value="InterPro"/>
</dbReference>